<dbReference type="AlphaFoldDB" id="A0A4R5DC48"/>
<dbReference type="Proteomes" id="UP000294850">
    <property type="component" value="Unassembled WGS sequence"/>
</dbReference>
<dbReference type="PANTHER" id="PTHR33747">
    <property type="entry name" value="UPF0225 PROTEIN SCO1677"/>
    <property type="match status" value="1"/>
</dbReference>
<gene>
    <name evidence="2" type="ORF">E0F88_27940</name>
</gene>
<proteinExistence type="predicted"/>
<dbReference type="EMBL" id="SMFL01000015">
    <property type="protein sequence ID" value="TDE10517.1"/>
    <property type="molecule type" value="Genomic_DNA"/>
</dbReference>
<evidence type="ECO:0000259" key="1">
    <source>
        <dbReference type="Pfam" id="PF17775"/>
    </source>
</evidence>
<dbReference type="InterPro" id="IPR048469">
    <property type="entry name" value="YchJ-like_M"/>
</dbReference>
<dbReference type="Pfam" id="PF17775">
    <property type="entry name" value="YchJ_M-like"/>
    <property type="match status" value="1"/>
</dbReference>
<dbReference type="PANTHER" id="PTHR33747:SF1">
    <property type="entry name" value="ADENYLATE CYCLASE-ASSOCIATED CAP C-TERMINAL DOMAIN-CONTAINING PROTEIN"/>
    <property type="match status" value="1"/>
</dbReference>
<keyword evidence="3" id="KW-1185">Reference proteome</keyword>
<organism evidence="2 3">
    <name type="scientific">Dyadobacter psychrotolerans</name>
    <dbReference type="NCBI Taxonomy" id="2541721"/>
    <lineage>
        <taxon>Bacteria</taxon>
        <taxon>Pseudomonadati</taxon>
        <taxon>Bacteroidota</taxon>
        <taxon>Cytophagia</taxon>
        <taxon>Cytophagales</taxon>
        <taxon>Spirosomataceae</taxon>
        <taxon>Dyadobacter</taxon>
    </lineage>
</organism>
<dbReference type="InterPro" id="IPR032710">
    <property type="entry name" value="NTF2-like_dom_sf"/>
</dbReference>
<dbReference type="OrthoDB" id="21421at2"/>
<dbReference type="SUPFAM" id="SSF54427">
    <property type="entry name" value="NTF2-like"/>
    <property type="match status" value="1"/>
</dbReference>
<reference evidence="2 3" key="1">
    <citation type="submission" date="2019-03" db="EMBL/GenBank/DDBJ databases">
        <title>Dyadobacter AR-3-6 sp. nov., isolated from arctic soil.</title>
        <authorList>
            <person name="Chaudhary D.K."/>
        </authorList>
    </citation>
    <scope>NUCLEOTIDE SEQUENCE [LARGE SCALE GENOMIC DNA]</scope>
    <source>
        <strain evidence="2 3">AR-3-6</strain>
    </source>
</reference>
<evidence type="ECO:0000313" key="3">
    <source>
        <dbReference type="Proteomes" id="UP000294850"/>
    </source>
</evidence>
<dbReference type="RefSeq" id="WP_131961639.1">
    <property type="nucleotide sequence ID" value="NZ_SMFL01000015.1"/>
</dbReference>
<sequence>MKNCFCGTAKPFSACCNPLIKGNIPADSAEKLMRSRYSAYVTSAIDYLLNTTHISKRGSLARKDILDWAKSNVWLSLEILYADEDTVEFKALFRDRKGKKQVHHEKSSFVFEDGRWFYLDGTFE</sequence>
<evidence type="ECO:0000313" key="2">
    <source>
        <dbReference type="EMBL" id="TDE10517.1"/>
    </source>
</evidence>
<name>A0A4R5DC48_9BACT</name>
<accession>A0A4R5DC48</accession>
<dbReference type="Gene3D" id="3.10.450.50">
    <property type="match status" value="1"/>
</dbReference>
<feature type="domain" description="YchJ-like middle NTF2-like" evidence="1">
    <location>
        <begin position="28"/>
        <end position="121"/>
    </location>
</feature>
<protein>
    <recommendedName>
        <fullName evidence="1">YchJ-like middle NTF2-like domain-containing protein</fullName>
    </recommendedName>
</protein>
<comment type="caution">
    <text evidence="2">The sequence shown here is derived from an EMBL/GenBank/DDBJ whole genome shotgun (WGS) entry which is preliminary data.</text>
</comment>